<comment type="caution">
    <text evidence="2">The sequence shown here is derived from an EMBL/GenBank/DDBJ whole genome shotgun (WGS) entry which is preliminary data.</text>
</comment>
<protein>
    <recommendedName>
        <fullName evidence="4">Chemotaxis methyl-accepting receptor HlyB-like 4HB MCP domain-containing protein</fullName>
    </recommendedName>
</protein>
<dbReference type="RefSeq" id="WP_207028586.1">
    <property type="nucleotide sequence ID" value="NZ_JAFLNM010000002.1"/>
</dbReference>
<evidence type="ECO:0000313" key="2">
    <source>
        <dbReference type="EMBL" id="MBO0342028.1"/>
    </source>
</evidence>
<name>A0ABS3FFT1_9FLAO</name>
<evidence type="ECO:0000313" key="3">
    <source>
        <dbReference type="Proteomes" id="UP000664807"/>
    </source>
</evidence>
<reference evidence="2 3" key="1">
    <citation type="submission" date="2021-03" db="EMBL/GenBank/DDBJ databases">
        <title>Muricauda lutimaris sp. nov. and Muricauda ruestringensis sp. nov, two marine members of the Flavobacteriaceae isolated from deep sea sediments of Western Pacific.</title>
        <authorList>
            <person name="Zhao S."/>
            <person name="Liu R."/>
        </authorList>
    </citation>
    <scope>NUCLEOTIDE SEQUENCE [LARGE SCALE GENOMIC DNA]</scope>
    <source>
        <strain evidence="2 3">BC31-3-A3</strain>
    </source>
</reference>
<organism evidence="2 3">
    <name type="scientific">Flagellimonas profundi</name>
    <dbReference type="NCBI Taxonomy" id="2915620"/>
    <lineage>
        <taxon>Bacteria</taxon>
        <taxon>Pseudomonadati</taxon>
        <taxon>Bacteroidota</taxon>
        <taxon>Flavobacteriia</taxon>
        <taxon>Flavobacteriales</taxon>
        <taxon>Flavobacteriaceae</taxon>
        <taxon>Flagellimonas</taxon>
    </lineage>
</organism>
<keyword evidence="1" id="KW-1133">Transmembrane helix</keyword>
<sequence length="206" mass="23625">MPKRRTIKQRINAGFVLAAAFLLVLASNRLNNRNFNTVEHGVDSVFEDRLVVQEYIYRLNNLFHKKELFLANNTSANKSIPQYPEIKNILTDFEKTDLTVEEAQYLSNLNENYAALKTLEANQHNNDEYKEEIVSVLHSISANLDNLAEVQLSEGRQLTQRSKRSLGMNQMLSSLEIVFLVIIGILFLIIVFHKDKPDMELVEEGS</sequence>
<feature type="transmembrane region" description="Helical" evidence="1">
    <location>
        <begin position="171"/>
        <end position="192"/>
    </location>
</feature>
<evidence type="ECO:0000256" key="1">
    <source>
        <dbReference type="SAM" id="Phobius"/>
    </source>
</evidence>
<proteinExistence type="predicted"/>
<keyword evidence="1" id="KW-0472">Membrane</keyword>
<accession>A0ABS3FFT1</accession>
<evidence type="ECO:0008006" key="4">
    <source>
        <dbReference type="Google" id="ProtNLM"/>
    </source>
</evidence>
<dbReference type="EMBL" id="JAFLNM010000002">
    <property type="protein sequence ID" value="MBO0342028.1"/>
    <property type="molecule type" value="Genomic_DNA"/>
</dbReference>
<gene>
    <name evidence="2" type="ORF">J0654_10235</name>
</gene>
<keyword evidence="1" id="KW-0812">Transmembrane</keyword>
<dbReference type="Proteomes" id="UP000664807">
    <property type="component" value="Unassembled WGS sequence"/>
</dbReference>
<keyword evidence="3" id="KW-1185">Reference proteome</keyword>